<dbReference type="AlphaFoldDB" id="A0A381YG82"/>
<evidence type="ECO:0008006" key="2">
    <source>
        <dbReference type="Google" id="ProtNLM"/>
    </source>
</evidence>
<accession>A0A381YG82</accession>
<proteinExistence type="predicted"/>
<evidence type="ECO:0000313" key="1">
    <source>
        <dbReference type="EMBL" id="SVA75984.1"/>
    </source>
</evidence>
<dbReference type="EMBL" id="UINC01018154">
    <property type="protein sequence ID" value="SVA75984.1"/>
    <property type="molecule type" value="Genomic_DNA"/>
</dbReference>
<organism evidence="1">
    <name type="scientific">marine metagenome</name>
    <dbReference type="NCBI Taxonomy" id="408172"/>
    <lineage>
        <taxon>unclassified sequences</taxon>
        <taxon>metagenomes</taxon>
        <taxon>ecological metagenomes</taxon>
    </lineage>
</organism>
<sequence length="141" mass="16105">MTKKKIFLTLSFSLLCACSLQETKPQVLPTFAHYKACDLMSLDIVSTLQCGKTSRNSYCLPDNKCSEKGNSLVAYYDKLAKSISMNQLSEIEARKLFLKRNNEAELEYNVVMHKLEKQRQESVSIRINSVTPMPVYLKNNN</sequence>
<name>A0A381YG82_9ZZZZ</name>
<gene>
    <name evidence="1" type="ORF">METZ01_LOCUS128838</name>
</gene>
<protein>
    <recommendedName>
        <fullName evidence="2">Lipoprotein</fullName>
    </recommendedName>
</protein>
<reference evidence="1" key="1">
    <citation type="submission" date="2018-05" db="EMBL/GenBank/DDBJ databases">
        <authorList>
            <person name="Lanie J.A."/>
            <person name="Ng W.-L."/>
            <person name="Kazmierczak K.M."/>
            <person name="Andrzejewski T.M."/>
            <person name="Davidsen T.M."/>
            <person name="Wayne K.J."/>
            <person name="Tettelin H."/>
            <person name="Glass J.I."/>
            <person name="Rusch D."/>
            <person name="Podicherti R."/>
            <person name="Tsui H.-C.T."/>
            <person name="Winkler M.E."/>
        </authorList>
    </citation>
    <scope>NUCLEOTIDE SEQUENCE</scope>
</reference>
<dbReference type="PROSITE" id="PS51257">
    <property type="entry name" value="PROKAR_LIPOPROTEIN"/>
    <property type="match status" value="1"/>
</dbReference>